<sequence length="126" mass="13909">MPKVAHLRYTGTDLIFAAKDVIGTNILTNFHEEKNAPPHDIIRTNLLTKFNEDWTINKASTVLTRKNAYPFLMLSYVIPDIKVCDKARLLGAVTKSTSCSASESTSSALDTLVIETYCSAPNDTTK</sequence>
<protein>
    <submittedName>
        <fullName evidence="1">Uncharacterized protein</fullName>
    </submittedName>
</protein>
<dbReference type="EMBL" id="JAIWYP010000010">
    <property type="protein sequence ID" value="KAH3749510.1"/>
    <property type="molecule type" value="Genomic_DNA"/>
</dbReference>
<evidence type="ECO:0000313" key="2">
    <source>
        <dbReference type="Proteomes" id="UP000828390"/>
    </source>
</evidence>
<dbReference type="AlphaFoldDB" id="A0A9D4DJI1"/>
<gene>
    <name evidence="1" type="ORF">DPMN_184008</name>
</gene>
<organism evidence="1 2">
    <name type="scientific">Dreissena polymorpha</name>
    <name type="common">Zebra mussel</name>
    <name type="synonym">Mytilus polymorpha</name>
    <dbReference type="NCBI Taxonomy" id="45954"/>
    <lineage>
        <taxon>Eukaryota</taxon>
        <taxon>Metazoa</taxon>
        <taxon>Spiralia</taxon>
        <taxon>Lophotrochozoa</taxon>
        <taxon>Mollusca</taxon>
        <taxon>Bivalvia</taxon>
        <taxon>Autobranchia</taxon>
        <taxon>Heteroconchia</taxon>
        <taxon>Euheterodonta</taxon>
        <taxon>Imparidentia</taxon>
        <taxon>Neoheterodontei</taxon>
        <taxon>Myida</taxon>
        <taxon>Dreissenoidea</taxon>
        <taxon>Dreissenidae</taxon>
        <taxon>Dreissena</taxon>
    </lineage>
</organism>
<dbReference type="Proteomes" id="UP000828390">
    <property type="component" value="Unassembled WGS sequence"/>
</dbReference>
<accession>A0A9D4DJI1</accession>
<reference evidence="1" key="1">
    <citation type="journal article" date="2019" name="bioRxiv">
        <title>The Genome of the Zebra Mussel, Dreissena polymorpha: A Resource for Invasive Species Research.</title>
        <authorList>
            <person name="McCartney M.A."/>
            <person name="Auch B."/>
            <person name="Kono T."/>
            <person name="Mallez S."/>
            <person name="Zhang Y."/>
            <person name="Obille A."/>
            <person name="Becker A."/>
            <person name="Abrahante J.E."/>
            <person name="Garbe J."/>
            <person name="Badalamenti J.P."/>
            <person name="Herman A."/>
            <person name="Mangelson H."/>
            <person name="Liachko I."/>
            <person name="Sullivan S."/>
            <person name="Sone E.D."/>
            <person name="Koren S."/>
            <person name="Silverstein K.A.T."/>
            <person name="Beckman K.B."/>
            <person name="Gohl D.M."/>
        </authorList>
    </citation>
    <scope>NUCLEOTIDE SEQUENCE</scope>
    <source>
        <strain evidence="1">Duluth1</strain>
        <tissue evidence="1">Whole animal</tissue>
    </source>
</reference>
<keyword evidence="2" id="KW-1185">Reference proteome</keyword>
<name>A0A9D4DJI1_DREPO</name>
<reference evidence="1" key="2">
    <citation type="submission" date="2020-11" db="EMBL/GenBank/DDBJ databases">
        <authorList>
            <person name="McCartney M.A."/>
            <person name="Auch B."/>
            <person name="Kono T."/>
            <person name="Mallez S."/>
            <person name="Becker A."/>
            <person name="Gohl D.M."/>
            <person name="Silverstein K.A.T."/>
            <person name="Koren S."/>
            <person name="Bechman K.B."/>
            <person name="Herman A."/>
            <person name="Abrahante J.E."/>
            <person name="Garbe J."/>
        </authorList>
    </citation>
    <scope>NUCLEOTIDE SEQUENCE</scope>
    <source>
        <strain evidence="1">Duluth1</strain>
        <tissue evidence="1">Whole animal</tissue>
    </source>
</reference>
<evidence type="ECO:0000313" key="1">
    <source>
        <dbReference type="EMBL" id="KAH3749510.1"/>
    </source>
</evidence>
<proteinExistence type="predicted"/>
<comment type="caution">
    <text evidence="1">The sequence shown here is derived from an EMBL/GenBank/DDBJ whole genome shotgun (WGS) entry which is preliminary data.</text>
</comment>